<reference evidence="2" key="1">
    <citation type="submission" date="2018-05" db="EMBL/GenBank/DDBJ databases">
        <authorList>
            <person name="Hao L."/>
        </authorList>
    </citation>
    <scope>NUCLEOTIDE SEQUENCE [LARGE SCALE GENOMIC DNA]</scope>
</reference>
<dbReference type="KEGG" id="bana:BARAN1_0860"/>
<evidence type="ECO:0000313" key="2">
    <source>
        <dbReference type="Proteomes" id="UP000249818"/>
    </source>
</evidence>
<keyword evidence="2" id="KW-1185">Reference proteome</keyword>
<sequence length="89" mass="10029">MVLVIAVGALVAGLLFLYLWQGAVLSELRAQRAQILLELEEVERVRLDLAYQVDRAYSLDEVALRARALGMVPFDEERTRYLVLEGGSH</sequence>
<dbReference type="EMBL" id="LS483254">
    <property type="protein sequence ID" value="SQD92884.1"/>
    <property type="molecule type" value="Genomic_DNA"/>
</dbReference>
<gene>
    <name evidence="1" type="ORF">BARAN1_0860</name>
</gene>
<organism evidence="1 2">
    <name type="scientific">Candidatus Bipolaricaulis anaerobius</name>
    <dbReference type="NCBI Taxonomy" id="2026885"/>
    <lineage>
        <taxon>Bacteria</taxon>
        <taxon>Candidatus Bipolaricaulota</taxon>
        <taxon>Candidatus Bipolaricaulia</taxon>
        <taxon>Candidatus Bipolaricaulales</taxon>
        <taxon>Candidatus Bipolaricaulaceae</taxon>
        <taxon>Candidatus Bipolaricaulis</taxon>
    </lineage>
</organism>
<proteinExistence type="predicted"/>
<evidence type="ECO:0008006" key="3">
    <source>
        <dbReference type="Google" id="ProtNLM"/>
    </source>
</evidence>
<protein>
    <recommendedName>
        <fullName evidence="3">Cell division protein FtsL</fullName>
    </recommendedName>
</protein>
<name>A0A2X3MLS2_9BACT</name>
<accession>A0A2X3MLS2</accession>
<dbReference type="AlphaFoldDB" id="A0A2X3MLS2"/>
<dbReference type="Proteomes" id="UP000249818">
    <property type="component" value="Chromosome BARAN1"/>
</dbReference>
<evidence type="ECO:0000313" key="1">
    <source>
        <dbReference type="EMBL" id="SQD92884.1"/>
    </source>
</evidence>
<dbReference type="RefSeq" id="WP_122031180.1">
    <property type="nucleotide sequence ID" value="NZ_LS483254.1"/>
</dbReference>